<dbReference type="AlphaFoldDB" id="A0A1I8B1G0"/>
<name>A0A1I8B1G0_MELHA</name>
<reference evidence="2" key="1">
    <citation type="submission" date="2016-11" db="UniProtKB">
        <authorList>
            <consortium name="WormBaseParasite"/>
        </authorList>
    </citation>
    <scope>IDENTIFICATION</scope>
</reference>
<evidence type="ECO:0000313" key="1">
    <source>
        <dbReference type="Proteomes" id="UP000095281"/>
    </source>
</evidence>
<proteinExistence type="predicted"/>
<protein>
    <submittedName>
        <fullName evidence="2">Uncharacterized protein</fullName>
    </submittedName>
</protein>
<keyword evidence="1" id="KW-1185">Reference proteome</keyword>
<evidence type="ECO:0000313" key="2">
    <source>
        <dbReference type="WBParaSite" id="MhA1_Contig1229.frz3.gene6"/>
    </source>
</evidence>
<organism evidence="1 2">
    <name type="scientific">Meloidogyne hapla</name>
    <name type="common">Root-knot nematode worm</name>
    <dbReference type="NCBI Taxonomy" id="6305"/>
    <lineage>
        <taxon>Eukaryota</taxon>
        <taxon>Metazoa</taxon>
        <taxon>Ecdysozoa</taxon>
        <taxon>Nematoda</taxon>
        <taxon>Chromadorea</taxon>
        <taxon>Rhabditida</taxon>
        <taxon>Tylenchina</taxon>
        <taxon>Tylenchomorpha</taxon>
        <taxon>Tylenchoidea</taxon>
        <taxon>Meloidogynidae</taxon>
        <taxon>Meloidogyninae</taxon>
        <taxon>Meloidogyne</taxon>
    </lineage>
</organism>
<sequence>MVANIKLSCDSGLDINLSERAEIIDKGILRIDSDIRRHDNNRHKFTKYQLSKKYNSEKSFSIYIEQYINIFVDSLTCTKLPEPKLELYDFELSEQLEKKV</sequence>
<accession>A0A1I8B1G0</accession>
<dbReference type="WBParaSite" id="MhA1_Contig1229.frz3.gene6">
    <property type="protein sequence ID" value="MhA1_Contig1229.frz3.gene6"/>
    <property type="gene ID" value="MhA1_Contig1229.frz3.gene6"/>
</dbReference>
<dbReference type="Proteomes" id="UP000095281">
    <property type="component" value="Unplaced"/>
</dbReference>